<feature type="domain" description="Phosphoethanolamine transferase N-terminal" evidence="10">
    <location>
        <begin position="63"/>
        <end position="211"/>
    </location>
</feature>
<keyword evidence="2" id="KW-1003">Cell membrane</keyword>
<evidence type="ECO:0000256" key="6">
    <source>
        <dbReference type="ARBA" id="ARBA00022989"/>
    </source>
</evidence>
<dbReference type="AlphaFoldDB" id="A0A154LCC1"/>
<dbReference type="InterPro" id="IPR040423">
    <property type="entry name" value="PEA_transferase"/>
</dbReference>
<dbReference type="InterPro" id="IPR000917">
    <property type="entry name" value="Sulfatase_N"/>
</dbReference>
<dbReference type="InterPro" id="IPR058130">
    <property type="entry name" value="PEA_transf_C"/>
</dbReference>
<organism evidence="11 12">
    <name type="scientific">Thalassospira lucentensis</name>
    <dbReference type="NCBI Taxonomy" id="168935"/>
    <lineage>
        <taxon>Bacteria</taxon>
        <taxon>Pseudomonadati</taxon>
        <taxon>Pseudomonadota</taxon>
        <taxon>Alphaproteobacteria</taxon>
        <taxon>Rhodospirillales</taxon>
        <taxon>Thalassospiraceae</taxon>
        <taxon>Thalassospira</taxon>
    </lineage>
</organism>
<evidence type="ECO:0000256" key="3">
    <source>
        <dbReference type="ARBA" id="ARBA00022519"/>
    </source>
</evidence>
<evidence type="ECO:0000256" key="8">
    <source>
        <dbReference type="SAM" id="Phobius"/>
    </source>
</evidence>
<dbReference type="GO" id="GO:0016787">
    <property type="term" value="F:hydrolase activity"/>
    <property type="evidence" value="ECO:0007669"/>
    <property type="project" value="UniProtKB-KW"/>
</dbReference>
<dbReference type="CDD" id="cd16017">
    <property type="entry name" value="LptA"/>
    <property type="match status" value="1"/>
</dbReference>
<feature type="transmembrane region" description="Helical" evidence="8">
    <location>
        <begin position="82"/>
        <end position="102"/>
    </location>
</feature>
<evidence type="ECO:0000256" key="5">
    <source>
        <dbReference type="ARBA" id="ARBA00022692"/>
    </source>
</evidence>
<dbReference type="Pfam" id="PF00884">
    <property type="entry name" value="Sulfatase"/>
    <property type="match status" value="1"/>
</dbReference>
<dbReference type="Gene3D" id="3.40.720.10">
    <property type="entry name" value="Alkaline Phosphatase, subunit A"/>
    <property type="match status" value="1"/>
</dbReference>
<keyword evidence="5 8" id="KW-0812">Transmembrane</keyword>
<sequence>MHFPVFRRLPDLQHIDYRAVLFALALYFCVAFNWTVLGDFYSILGALDAYDPIFAATAPLVIFLGLILVFIPFSFKPVLKPFFTVLILTSAPVTYGMVRYGIVFDRDMIRNFAETNAAEAFSYLTPMAVFWFVMTGLLPAILLVLTPVRYATSFYRGIGQRIVMTAIIILCIGTIAAGYFKDYASVGRNNKILGKEIVPISYITGTIRYVKGVYRDRSIPFRTIGNDARLVRKTDKPTLMFLVIGETGRAASLAANGYDRPTTPFTEKLGTVIAFQNVRSCGTATAISVPCMFSQMSRSNYDESVARNSENLLDVIAKAGIPVLWMENDGGCKGVCDRVPTVEISTDDFPDLCQNGTCHDEAFLEKIDQEILDMGKGDKLIVMHLIGSHGPTYFERYPENFRQFTPDCPRKDIENCTQQELVNTYDNTIRYTDFVISQMIEKLTEYDDAYNPALLYLSDHGESLGESGLYLHGAPYIFAPEEQTHIPMMAWMSAAFASTRHIDRDCINTISKENSYSQDNLFSTVLGLMQVETSIYDQKSDIFASCENGKDLVHADR</sequence>
<evidence type="ECO:0000256" key="7">
    <source>
        <dbReference type="ARBA" id="ARBA00023136"/>
    </source>
</evidence>
<feature type="transmembrane region" description="Helical" evidence="8">
    <location>
        <begin position="162"/>
        <end position="180"/>
    </location>
</feature>
<evidence type="ECO:0000313" key="11">
    <source>
        <dbReference type="EMBL" id="KZB69479.1"/>
    </source>
</evidence>
<dbReference type="OrthoDB" id="9786870at2"/>
<dbReference type="InterPro" id="IPR012549">
    <property type="entry name" value="EptA-like_N"/>
</dbReference>
<keyword evidence="6 8" id="KW-1133">Transmembrane helix</keyword>
<dbReference type="Proteomes" id="UP000076335">
    <property type="component" value="Unassembled WGS sequence"/>
</dbReference>
<dbReference type="GO" id="GO:0005886">
    <property type="term" value="C:plasma membrane"/>
    <property type="evidence" value="ECO:0007669"/>
    <property type="project" value="UniProtKB-SubCell"/>
</dbReference>
<keyword evidence="7 8" id="KW-0472">Membrane</keyword>
<dbReference type="SUPFAM" id="SSF53649">
    <property type="entry name" value="Alkaline phosphatase-like"/>
    <property type="match status" value="1"/>
</dbReference>
<protein>
    <submittedName>
        <fullName evidence="11">Hydrolase</fullName>
    </submittedName>
</protein>
<gene>
    <name evidence="11" type="ORF">AUP42_00230</name>
</gene>
<proteinExistence type="predicted"/>
<reference evidence="11 12" key="1">
    <citation type="submission" date="2015-12" db="EMBL/GenBank/DDBJ databases">
        <title>Genome sequence of Thalassospira lucentensis MCCC 1A02072.</title>
        <authorList>
            <person name="Lu L."/>
            <person name="Lai Q."/>
            <person name="Shao Z."/>
            <person name="Qian P."/>
        </authorList>
    </citation>
    <scope>NUCLEOTIDE SEQUENCE [LARGE SCALE GENOMIC DNA]</scope>
    <source>
        <strain evidence="11 12">MCCC 1A02072</strain>
    </source>
</reference>
<evidence type="ECO:0000256" key="1">
    <source>
        <dbReference type="ARBA" id="ARBA00004429"/>
    </source>
</evidence>
<keyword evidence="4" id="KW-0808">Transferase</keyword>
<evidence type="ECO:0000313" key="12">
    <source>
        <dbReference type="Proteomes" id="UP000076335"/>
    </source>
</evidence>
<accession>A0A154LCC1</accession>
<dbReference type="GO" id="GO:0009244">
    <property type="term" value="P:lipopolysaccharide core region biosynthetic process"/>
    <property type="evidence" value="ECO:0007669"/>
    <property type="project" value="TreeGrafter"/>
</dbReference>
<feature type="domain" description="Sulfatase N-terminal" evidence="9">
    <location>
        <begin position="240"/>
        <end position="531"/>
    </location>
</feature>
<evidence type="ECO:0000256" key="2">
    <source>
        <dbReference type="ARBA" id="ARBA00022475"/>
    </source>
</evidence>
<keyword evidence="3" id="KW-0997">Cell inner membrane</keyword>
<comment type="caution">
    <text evidence="11">The sequence shown here is derived from an EMBL/GenBank/DDBJ whole genome shotgun (WGS) entry which is preliminary data.</text>
</comment>
<dbReference type="NCBIfam" id="NF028537">
    <property type="entry name" value="P_eth_NH2_trans"/>
    <property type="match status" value="1"/>
</dbReference>
<dbReference type="RefSeq" id="WP_062947767.1">
    <property type="nucleotide sequence ID" value="NZ_LPVY01000001.1"/>
</dbReference>
<feature type="transmembrane region" description="Helical" evidence="8">
    <location>
        <begin position="20"/>
        <end position="41"/>
    </location>
</feature>
<evidence type="ECO:0000259" key="10">
    <source>
        <dbReference type="Pfam" id="PF08019"/>
    </source>
</evidence>
<dbReference type="EMBL" id="LPVY01000001">
    <property type="protein sequence ID" value="KZB69479.1"/>
    <property type="molecule type" value="Genomic_DNA"/>
</dbReference>
<dbReference type="PANTHER" id="PTHR30443:SF0">
    <property type="entry name" value="PHOSPHOETHANOLAMINE TRANSFERASE EPTA"/>
    <property type="match status" value="1"/>
</dbReference>
<evidence type="ECO:0000259" key="9">
    <source>
        <dbReference type="Pfam" id="PF00884"/>
    </source>
</evidence>
<feature type="transmembrane region" description="Helical" evidence="8">
    <location>
        <begin position="53"/>
        <end position="75"/>
    </location>
</feature>
<dbReference type="PANTHER" id="PTHR30443">
    <property type="entry name" value="INNER MEMBRANE PROTEIN"/>
    <property type="match status" value="1"/>
</dbReference>
<dbReference type="Pfam" id="PF08019">
    <property type="entry name" value="EptA_B_N"/>
    <property type="match status" value="1"/>
</dbReference>
<name>A0A154LCC1_9PROT</name>
<evidence type="ECO:0000256" key="4">
    <source>
        <dbReference type="ARBA" id="ARBA00022679"/>
    </source>
</evidence>
<keyword evidence="11" id="KW-0378">Hydrolase</keyword>
<dbReference type="InterPro" id="IPR017850">
    <property type="entry name" value="Alkaline_phosphatase_core_sf"/>
</dbReference>
<feature type="transmembrane region" description="Helical" evidence="8">
    <location>
        <begin position="128"/>
        <end position="150"/>
    </location>
</feature>
<dbReference type="GO" id="GO:0016776">
    <property type="term" value="F:phosphotransferase activity, phosphate group as acceptor"/>
    <property type="evidence" value="ECO:0007669"/>
    <property type="project" value="TreeGrafter"/>
</dbReference>
<comment type="subcellular location">
    <subcellularLocation>
        <location evidence="1">Cell inner membrane</location>
        <topology evidence="1">Multi-pass membrane protein</topology>
    </subcellularLocation>
</comment>